<dbReference type="InterPro" id="IPR033443">
    <property type="entry name" value="PROP1-like_PPR_dom"/>
</dbReference>
<feature type="repeat" description="PPR" evidence="2">
    <location>
        <begin position="354"/>
        <end position="388"/>
    </location>
</feature>
<dbReference type="EMBL" id="UIVT01000002">
    <property type="protein sequence ID" value="SVP90639.1"/>
    <property type="molecule type" value="Genomic_DNA"/>
</dbReference>
<accession>A0A3B0NA78</accession>
<keyword evidence="1" id="KW-0677">Repeat</keyword>
<feature type="repeat" description="PPR" evidence="2">
    <location>
        <begin position="283"/>
        <end position="317"/>
    </location>
</feature>
<dbReference type="PROSITE" id="PS51375">
    <property type="entry name" value="PPR"/>
    <property type="match status" value="3"/>
</dbReference>
<dbReference type="VEuPathDB" id="PiroplasmaDB:TA15300"/>
<sequence length="696" mass="79938">MKIPSLLKRPTSSIPLPYEKILNDRFNFKIPSQDSSSNSQFLAVKSIFGDLTTRTSSNKQDLPQNPFSNTSHRLKNDINFGNNWIHEKTTSENRTSDDFQRTSDQIRPTIASNHQLTDSSAVSGSTKCTTKDSPISPFKHISKISEGVPNLDTLKPPLTDISEDLTFDSSETTFDQPIYADSTGVFDVNGRYSSLEIYKNESVDSIVSRGVDVPEKLNLLIKERALRGLSDECLEILSEIKKLKIPLSIETYNNCLISCMKTNNAKLSRYLFLCLRSDLLTPDLRTYTLMIKTHVNAGDISSAFSLYRKMENEGTKADLVVFSVLIDCLVKDRQIKNAWSLFNYMRTWRLIDPDEVLFTIMIKSCSYSKEAEKALNLYQEMLTMNKFPTIYTYIELINCLSNRKEYFHQCFQFYNQIKAQEYPINSHIILLLLQSCCTVGNVRKAKELILESRSLGINPTLEMYNVYIKTLAAQMKLSKLTENEKINNINKTWSIVQSLLPLYRCNNSLNNENDGNKDIAMEDGDKRKLVRLFNSVILVYENGGYYEYAMDVLNCLQVFNLTPDYMTYFILLRMVGPKMKDPGRFFTLWSQAKTKIEPQKTLLCMALDMAILSRSAKRTLEILNDMYNAKVFPTPALMKKLYESGKKITQIHLMINNLVTLQRKITYQEKLNESKILQTYVDEFELNKAITPNIKI</sequence>
<dbReference type="NCBIfam" id="TIGR00756">
    <property type="entry name" value="PPR"/>
    <property type="match status" value="3"/>
</dbReference>
<feature type="region of interest" description="Disordered" evidence="3">
    <location>
        <begin position="54"/>
        <end position="73"/>
    </location>
</feature>
<dbReference type="InterPro" id="IPR011990">
    <property type="entry name" value="TPR-like_helical_dom_sf"/>
</dbReference>
<evidence type="ECO:0000313" key="5">
    <source>
        <dbReference type="EMBL" id="SVP90639.1"/>
    </source>
</evidence>
<dbReference type="Pfam" id="PF13041">
    <property type="entry name" value="PPR_2"/>
    <property type="match status" value="1"/>
</dbReference>
<evidence type="ECO:0000256" key="3">
    <source>
        <dbReference type="SAM" id="MobiDB-lite"/>
    </source>
</evidence>
<dbReference type="InterPro" id="IPR002885">
    <property type="entry name" value="PPR_rpt"/>
</dbReference>
<evidence type="ECO:0000259" key="4">
    <source>
        <dbReference type="Pfam" id="PF17177"/>
    </source>
</evidence>
<proteinExistence type="predicted"/>
<organism evidence="6">
    <name type="scientific">Theileria annulata</name>
    <dbReference type="NCBI Taxonomy" id="5874"/>
    <lineage>
        <taxon>Eukaryota</taxon>
        <taxon>Sar</taxon>
        <taxon>Alveolata</taxon>
        <taxon>Apicomplexa</taxon>
        <taxon>Aconoidasida</taxon>
        <taxon>Piroplasmida</taxon>
        <taxon>Theileriidae</taxon>
        <taxon>Theileria</taxon>
    </lineage>
</organism>
<dbReference type="EMBL" id="UIVS01000002">
    <property type="protein sequence ID" value="SVP91158.1"/>
    <property type="molecule type" value="Genomic_DNA"/>
</dbReference>
<evidence type="ECO:0000256" key="2">
    <source>
        <dbReference type="PROSITE-ProRule" id="PRU00708"/>
    </source>
</evidence>
<evidence type="ECO:0000313" key="6">
    <source>
        <dbReference type="EMBL" id="SVP91158.1"/>
    </source>
</evidence>
<evidence type="ECO:0000256" key="1">
    <source>
        <dbReference type="ARBA" id="ARBA00022737"/>
    </source>
</evidence>
<dbReference type="Gene3D" id="1.25.40.10">
    <property type="entry name" value="Tetratricopeptide repeat domain"/>
    <property type="match status" value="3"/>
</dbReference>
<gene>
    <name evidence="5" type="ORF">TAT_000134900</name>
    <name evidence="6" type="ORF">TAV_000135000</name>
</gene>
<name>A0A3B0NA78_THEAN</name>
<dbReference type="AlphaFoldDB" id="A0A3B0NA78"/>
<dbReference type="Pfam" id="PF17177">
    <property type="entry name" value="PPR_long"/>
    <property type="match status" value="1"/>
</dbReference>
<reference evidence="6" key="1">
    <citation type="submission" date="2018-07" db="EMBL/GenBank/DDBJ databases">
        <authorList>
            <person name="Quirk P.G."/>
            <person name="Krulwich T.A."/>
        </authorList>
    </citation>
    <scope>NUCLEOTIDE SEQUENCE</scope>
    <source>
        <strain evidence="6">Anand</strain>
    </source>
</reference>
<dbReference type="PANTHER" id="PTHR46862">
    <property type="entry name" value="OS07G0661900 PROTEIN"/>
    <property type="match status" value="1"/>
</dbReference>
<feature type="repeat" description="PPR" evidence="2">
    <location>
        <begin position="318"/>
        <end position="352"/>
    </location>
</feature>
<protein>
    <submittedName>
        <fullName evidence="6">PPR repeat family/Pentatricopeptide repeat domain/PPR repeat, putative</fullName>
    </submittedName>
</protein>
<feature type="compositionally biased region" description="Polar residues" evidence="3">
    <location>
        <begin position="54"/>
        <end position="71"/>
    </location>
</feature>
<feature type="domain" description="PROP1-like PPR" evidence="4">
    <location>
        <begin position="358"/>
        <end position="482"/>
    </location>
</feature>
<dbReference type="PANTHER" id="PTHR46862:SF5">
    <property type="entry name" value="OS02G0170000 PROTEIN"/>
    <property type="match status" value="1"/>
</dbReference>